<dbReference type="SUPFAM" id="SSF47384">
    <property type="entry name" value="Homodimeric domain of signal transducing histidine kinase"/>
    <property type="match status" value="1"/>
</dbReference>
<dbReference type="SMART" id="SM00304">
    <property type="entry name" value="HAMP"/>
    <property type="match status" value="1"/>
</dbReference>
<dbReference type="Pfam" id="PF00672">
    <property type="entry name" value="HAMP"/>
    <property type="match status" value="1"/>
</dbReference>
<evidence type="ECO:0000256" key="3">
    <source>
        <dbReference type="ARBA" id="ARBA00012438"/>
    </source>
</evidence>
<dbReference type="EC" id="2.7.13.3" evidence="3"/>
<reference evidence="14 15" key="1">
    <citation type="journal article" date="2015" name="Nature">
        <title>rRNA introns, odd ribosomes, and small enigmatic genomes across a large radiation of phyla.</title>
        <authorList>
            <person name="Brown C.T."/>
            <person name="Hug L.A."/>
            <person name="Thomas B.C."/>
            <person name="Sharon I."/>
            <person name="Castelle C.J."/>
            <person name="Singh A."/>
            <person name="Wilkins M.J."/>
            <person name="Williams K.H."/>
            <person name="Banfield J.F."/>
        </authorList>
    </citation>
    <scope>NUCLEOTIDE SEQUENCE [LARGE SCALE GENOMIC DNA]</scope>
</reference>
<dbReference type="PROSITE" id="PS50885">
    <property type="entry name" value="HAMP"/>
    <property type="match status" value="1"/>
</dbReference>
<dbReference type="InterPro" id="IPR050428">
    <property type="entry name" value="TCS_sensor_his_kinase"/>
</dbReference>
<dbReference type="PANTHER" id="PTHR45436">
    <property type="entry name" value="SENSOR HISTIDINE KINASE YKOH"/>
    <property type="match status" value="1"/>
</dbReference>
<evidence type="ECO:0000256" key="2">
    <source>
        <dbReference type="ARBA" id="ARBA00004370"/>
    </source>
</evidence>
<dbReference type="CDD" id="cd00075">
    <property type="entry name" value="HATPase"/>
    <property type="match status" value="1"/>
</dbReference>
<dbReference type="InterPro" id="IPR005467">
    <property type="entry name" value="His_kinase_dom"/>
</dbReference>
<evidence type="ECO:0000313" key="14">
    <source>
        <dbReference type="EMBL" id="KKP59673.1"/>
    </source>
</evidence>
<dbReference type="Pfam" id="PF02518">
    <property type="entry name" value="HATPase_c"/>
    <property type="match status" value="1"/>
</dbReference>
<evidence type="ECO:0000256" key="4">
    <source>
        <dbReference type="ARBA" id="ARBA00022553"/>
    </source>
</evidence>
<dbReference type="Gene3D" id="1.10.287.130">
    <property type="match status" value="1"/>
</dbReference>
<evidence type="ECO:0000259" key="13">
    <source>
        <dbReference type="PROSITE" id="PS50885"/>
    </source>
</evidence>
<dbReference type="FunFam" id="3.30.565.10:FF:000006">
    <property type="entry name" value="Sensor histidine kinase WalK"/>
    <property type="match status" value="1"/>
</dbReference>
<dbReference type="SUPFAM" id="SSF55874">
    <property type="entry name" value="ATPase domain of HSP90 chaperone/DNA topoisomerase II/histidine kinase"/>
    <property type="match status" value="1"/>
</dbReference>
<dbReference type="EMBL" id="LBPP01000026">
    <property type="protein sequence ID" value="KKP59673.1"/>
    <property type="molecule type" value="Genomic_DNA"/>
</dbReference>
<evidence type="ECO:0000256" key="9">
    <source>
        <dbReference type="ARBA" id="ARBA00023012"/>
    </source>
</evidence>
<evidence type="ECO:0000256" key="7">
    <source>
        <dbReference type="ARBA" id="ARBA00022777"/>
    </source>
</evidence>
<evidence type="ECO:0000256" key="11">
    <source>
        <dbReference type="SAM" id="Phobius"/>
    </source>
</evidence>
<dbReference type="SUPFAM" id="SSF158472">
    <property type="entry name" value="HAMP domain-like"/>
    <property type="match status" value="1"/>
</dbReference>
<accession>A0A0G0ARS3</accession>
<dbReference type="GO" id="GO:0000155">
    <property type="term" value="F:phosphorelay sensor kinase activity"/>
    <property type="evidence" value="ECO:0007669"/>
    <property type="project" value="InterPro"/>
</dbReference>
<feature type="domain" description="HAMP" evidence="13">
    <location>
        <begin position="59"/>
        <end position="112"/>
    </location>
</feature>
<evidence type="ECO:0000256" key="6">
    <source>
        <dbReference type="ARBA" id="ARBA00022692"/>
    </source>
</evidence>
<dbReference type="SMART" id="SM00388">
    <property type="entry name" value="HisKA"/>
    <property type="match status" value="1"/>
</dbReference>
<dbReference type="GO" id="GO:0005886">
    <property type="term" value="C:plasma membrane"/>
    <property type="evidence" value="ECO:0007669"/>
    <property type="project" value="TreeGrafter"/>
</dbReference>
<dbReference type="CDD" id="cd06225">
    <property type="entry name" value="HAMP"/>
    <property type="match status" value="1"/>
</dbReference>
<dbReference type="PRINTS" id="PR00344">
    <property type="entry name" value="BCTRLSENSOR"/>
</dbReference>
<keyword evidence="4" id="KW-0597">Phosphoprotein</keyword>
<dbReference type="InterPro" id="IPR003660">
    <property type="entry name" value="HAMP_dom"/>
</dbReference>
<dbReference type="InterPro" id="IPR003594">
    <property type="entry name" value="HATPase_dom"/>
</dbReference>
<dbReference type="Gene3D" id="3.30.565.10">
    <property type="entry name" value="Histidine kinase-like ATPase, C-terminal domain"/>
    <property type="match status" value="1"/>
</dbReference>
<feature type="transmembrane region" description="Helical" evidence="11">
    <location>
        <begin position="12"/>
        <end position="34"/>
    </location>
</feature>
<keyword evidence="6 11" id="KW-0812">Transmembrane</keyword>
<dbReference type="Pfam" id="PF00512">
    <property type="entry name" value="HisKA"/>
    <property type="match status" value="1"/>
</dbReference>
<dbReference type="STRING" id="1618477.UR54_C0026G0009"/>
<feature type="transmembrane region" description="Helical" evidence="11">
    <location>
        <begin position="40"/>
        <end position="62"/>
    </location>
</feature>
<dbReference type="AlphaFoldDB" id="A0A0G0ARS3"/>
<proteinExistence type="predicted"/>
<keyword evidence="5" id="KW-0808">Transferase</keyword>
<comment type="catalytic activity">
    <reaction evidence="1">
        <text>ATP + protein L-histidine = ADP + protein N-phospho-L-histidine.</text>
        <dbReference type="EC" id="2.7.13.3"/>
    </reaction>
</comment>
<name>A0A0G0ARS3_9BACT</name>
<evidence type="ECO:0000256" key="5">
    <source>
        <dbReference type="ARBA" id="ARBA00022679"/>
    </source>
</evidence>
<comment type="subcellular location">
    <subcellularLocation>
        <location evidence="2">Membrane</location>
    </subcellularLocation>
</comment>
<organism evidence="14 15">
    <name type="scientific">Candidatus Roizmanbacteria bacterium GW2011_GWA2_34_18</name>
    <dbReference type="NCBI Taxonomy" id="1618477"/>
    <lineage>
        <taxon>Bacteria</taxon>
        <taxon>Candidatus Roizmaniibacteriota</taxon>
    </lineage>
</organism>
<evidence type="ECO:0000256" key="1">
    <source>
        <dbReference type="ARBA" id="ARBA00000085"/>
    </source>
</evidence>
<protein>
    <recommendedName>
        <fullName evidence="3">histidine kinase</fullName>
        <ecNumber evidence="3">2.7.13.3</ecNumber>
    </recommendedName>
</protein>
<evidence type="ECO:0000259" key="12">
    <source>
        <dbReference type="PROSITE" id="PS50109"/>
    </source>
</evidence>
<gene>
    <name evidence="14" type="ORF">UR54_C0026G0009</name>
</gene>
<feature type="domain" description="Histidine kinase" evidence="12">
    <location>
        <begin position="120"/>
        <end position="334"/>
    </location>
</feature>
<keyword evidence="7 14" id="KW-0418">Kinase</keyword>
<dbReference type="PANTHER" id="PTHR45436:SF5">
    <property type="entry name" value="SENSOR HISTIDINE KINASE TRCS"/>
    <property type="match status" value="1"/>
</dbReference>
<evidence type="ECO:0000256" key="10">
    <source>
        <dbReference type="ARBA" id="ARBA00023136"/>
    </source>
</evidence>
<dbReference type="Gene3D" id="6.10.340.10">
    <property type="match status" value="1"/>
</dbReference>
<keyword evidence="10 11" id="KW-0472">Membrane</keyword>
<dbReference type="PROSITE" id="PS50109">
    <property type="entry name" value="HIS_KIN"/>
    <property type="match status" value="1"/>
</dbReference>
<dbReference type="CDD" id="cd00082">
    <property type="entry name" value="HisKA"/>
    <property type="match status" value="1"/>
</dbReference>
<dbReference type="InterPro" id="IPR004358">
    <property type="entry name" value="Sig_transdc_His_kin-like_C"/>
</dbReference>
<dbReference type="InterPro" id="IPR036097">
    <property type="entry name" value="HisK_dim/P_sf"/>
</dbReference>
<comment type="caution">
    <text evidence="14">The sequence shown here is derived from an EMBL/GenBank/DDBJ whole genome shotgun (WGS) entry which is preliminary data.</text>
</comment>
<evidence type="ECO:0000313" key="15">
    <source>
        <dbReference type="Proteomes" id="UP000034688"/>
    </source>
</evidence>
<dbReference type="InterPro" id="IPR036890">
    <property type="entry name" value="HATPase_C_sf"/>
</dbReference>
<evidence type="ECO:0000256" key="8">
    <source>
        <dbReference type="ARBA" id="ARBA00022989"/>
    </source>
</evidence>
<sequence>MRKPVNSLIKKLFFWYVGSLALLAIFIVLVVHVFAFKNGFYFILLLFLTLALFGFIIIYKITESLTYLSSRMRMISSKNLDERVDGIDSHDEIGELAQTFNQLLDRLHLAFKREQQFIADVAHELKTPLATLRSTLEIALNQKRSEDEYRRTLKEAVQETNRVSTTLKNVLDLAWSETPMEQKNAVSFNLSELTEELFELAQKMALKKNIKVSGSFAKNIKIIGFKEKLGRALLNIIDNAIKYTPTKDKVEIVLKKNKNQATIEIKDNGIGISQKDISHIFDRFYRGSAREKTFGSGLGLAIAKAIVNSHKGAIEVKSEIGKGTVFTINLPLVSS</sequence>
<keyword evidence="8 11" id="KW-1133">Transmembrane helix</keyword>
<dbReference type="SMART" id="SM00387">
    <property type="entry name" value="HATPase_c"/>
    <property type="match status" value="1"/>
</dbReference>
<keyword evidence="9" id="KW-0902">Two-component regulatory system</keyword>
<dbReference type="Proteomes" id="UP000034688">
    <property type="component" value="Unassembled WGS sequence"/>
</dbReference>
<dbReference type="InterPro" id="IPR003661">
    <property type="entry name" value="HisK_dim/P_dom"/>
</dbReference>